<dbReference type="InterPro" id="IPR017470">
    <property type="entry name" value="Tscrpt_reg_EpsA"/>
</dbReference>
<protein>
    <submittedName>
        <fullName evidence="6">XrtB/PEP-CTERM-associated transcriptional regulator EpsA</fullName>
    </submittedName>
</protein>
<dbReference type="NCBIfam" id="TIGR03020">
    <property type="entry name" value="EpsA"/>
    <property type="match status" value="1"/>
</dbReference>
<reference evidence="6 7" key="1">
    <citation type="submission" date="2024-01" db="EMBL/GenBank/DDBJ databases">
        <title>Uliginosibacterium soil sp. nov.</title>
        <authorList>
            <person name="Lv Y."/>
        </authorList>
    </citation>
    <scope>NUCLEOTIDE SEQUENCE [LARGE SCALE GENOMIC DNA]</scope>
    <source>
        <strain evidence="6 7">H3</strain>
    </source>
</reference>
<dbReference type="CDD" id="cd06170">
    <property type="entry name" value="LuxR_C_like"/>
    <property type="match status" value="1"/>
</dbReference>
<sequence length="273" mass="30372">MFATDPLTLNQHELERLLINFETSVKVRRRHQLYLWTQGVLQSFLPHETMLCGLGSISGANLRTEICSRAVIDEAQAASFCNGEQSLLLDMARYWSDSSGAPMTIRSTDAHPLARRLHLNGIERAACHGMPEFGAASRKHVSAGSFFVFLHLPETTLLRYKYLLDLILPHLHVALMHVCNNEGADLIPDSTPEPALSERERQVLQWVRQGKTNHEIGQILSISPLTVKNHVQKILRKLNVSNRAQAAARGVKGDAAKQSKRSSALDDEALSAQ</sequence>
<proteinExistence type="predicted"/>
<keyword evidence="1" id="KW-0805">Transcription regulation</keyword>
<dbReference type="InterPro" id="IPR000792">
    <property type="entry name" value="Tscrpt_reg_LuxR_C"/>
</dbReference>
<feature type="region of interest" description="Disordered" evidence="4">
    <location>
        <begin position="248"/>
        <end position="273"/>
    </location>
</feature>
<evidence type="ECO:0000313" key="6">
    <source>
        <dbReference type="EMBL" id="MEC5386783.1"/>
    </source>
</evidence>
<evidence type="ECO:0000259" key="5">
    <source>
        <dbReference type="PROSITE" id="PS50043"/>
    </source>
</evidence>
<dbReference type="PANTHER" id="PTHR44688">
    <property type="entry name" value="DNA-BINDING TRANSCRIPTIONAL ACTIVATOR DEVR_DOSR"/>
    <property type="match status" value="1"/>
</dbReference>
<dbReference type="InterPro" id="IPR016032">
    <property type="entry name" value="Sig_transdc_resp-reg_C-effctor"/>
</dbReference>
<name>A0ABU6K4R2_9RHOO</name>
<dbReference type="Pfam" id="PF00196">
    <property type="entry name" value="GerE"/>
    <property type="match status" value="1"/>
</dbReference>
<comment type="caution">
    <text evidence="6">The sequence shown here is derived from an EMBL/GenBank/DDBJ whole genome shotgun (WGS) entry which is preliminary data.</text>
</comment>
<organism evidence="6 7">
    <name type="scientific">Uliginosibacterium silvisoli</name>
    <dbReference type="NCBI Taxonomy" id="3114758"/>
    <lineage>
        <taxon>Bacteria</taxon>
        <taxon>Pseudomonadati</taxon>
        <taxon>Pseudomonadota</taxon>
        <taxon>Betaproteobacteria</taxon>
        <taxon>Rhodocyclales</taxon>
        <taxon>Zoogloeaceae</taxon>
        <taxon>Uliginosibacterium</taxon>
    </lineage>
</organism>
<keyword evidence="3" id="KW-0804">Transcription</keyword>
<keyword evidence="2" id="KW-0238">DNA-binding</keyword>
<dbReference type="PROSITE" id="PS50043">
    <property type="entry name" value="HTH_LUXR_2"/>
    <property type="match status" value="1"/>
</dbReference>
<dbReference type="SMART" id="SM00421">
    <property type="entry name" value="HTH_LUXR"/>
    <property type="match status" value="1"/>
</dbReference>
<evidence type="ECO:0000256" key="2">
    <source>
        <dbReference type="ARBA" id="ARBA00023125"/>
    </source>
</evidence>
<gene>
    <name evidence="6" type="primary">epsA</name>
    <name evidence="6" type="ORF">VVD49_13695</name>
</gene>
<evidence type="ECO:0000256" key="3">
    <source>
        <dbReference type="ARBA" id="ARBA00023163"/>
    </source>
</evidence>
<evidence type="ECO:0000256" key="4">
    <source>
        <dbReference type="SAM" id="MobiDB-lite"/>
    </source>
</evidence>
<dbReference type="SUPFAM" id="SSF46894">
    <property type="entry name" value="C-terminal effector domain of the bipartite response regulators"/>
    <property type="match status" value="1"/>
</dbReference>
<dbReference type="InterPro" id="IPR036388">
    <property type="entry name" value="WH-like_DNA-bd_sf"/>
</dbReference>
<feature type="domain" description="HTH luxR-type" evidence="5">
    <location>
        <begin position="189"/>
        <end position="254"/>
    </location>
</feature>
<dbReference type="Proteomes" id="UP001331561">
    <property type="component" value="Unassembled WGS sequence"/>
</dbReference>
<accession>A0ABU6K4R2</accession>
<keyword evidence="7" id="KW-1185">Reference proteome</keyword>
<dbReference type="PRINTS" id="PR00038">
    <property type="entry name" value="HTHLUXR"/>
</dbReference>
<dbReference type="EMBL" id="JAYXHS010000002">
    <property type="protein sequence ID" value="MEC5386783.1"/>
    <property type="molecule type" value="Genomic_DNA"/>
</dbReference>
<dbReference type="Gene3D" id="1.10.10.10">
    <property type="entry name" value="Winged helix-like DNA-binding domain superfamily/Winged helix DNA-binding domain"/>
    <property type="match status" value="1"/>
</dbReference>
<evidence type="ECO:0000313" key="7">
    <source>
        <dbReference type="Proteomes" id="UP001331561"/>
    </source>
</evidence>
<dbReference type="RefSeq" id="WP_327599742.1">
    <property type="nucleotide sequence ID" value="NZ_JAYXHS010000002.1"/>
</dbReference>
<evidence type="ECO:0000256" key="1">
    <source>
        <dbReference type="ARBA" id="ARBA00023015"/>
    </source>
</evidence>
<dbReference type="PANTHER" id="PTHR44688:SF16">
    <property type="entry name" value="DNA-BINDING TRANSCRIPTIONAL ACTIVATOR DEVR_DOSR"/>
    <property type="match status" value="1"/>
</dbReference>